<gene>
    <name evidence="3" type="ORF">PHPALM_819</name>
</gene>
<dbReference type="EMBL" id="NCKW01000129">
    <property type="protein sequence ID" value="POM81239.1"/>
    <property type="molecule type" value="Genomic_DNA"/>
</dbReference>
<evidence type="ECO:0000259" key="2">
    <source>
        <dbReference type="Pfam" id="PF13843"/>
    </source>
</evidence>
<organism evidence="3 4">
    <name type="scientific">Phytophthora palmivora</name>
    <dbReference type="NCBI Taxonomy" id="4796"/>
    <lineage>
        <taxon>Eukaryota</taxon>
        <taxon>Sar</taxon>
        <taxon>Stramenopiles</taxon>
        <taxon>Oomycota</taxon>
        <taxon>Peronosporomycetes</taxon>
        <taxon>Peronosporales</taxon>
        <taxon>Peronosporaceae</taxon>
        <taxon>Phytophthora</taxon>
    </lineage>
</organism>
<dbReference type="AlphaFoldDB" id="A0A2P4YTW7"/>
<reference evidence="3 4" key="1">
    <citation type="journal article" date="2017" name="Genome Biol. Evol.">
        <title>Phytophthora megakarya and P. palmivora, closely related causal agents of cacao black pod rot, underwent increases in genome sizes and gene numbers by different mechanisms.</title>
        <authorList>
            <person name="Ali S.S."/>
            <person name="Shao J."/>
            <person name="Lary D.J."/>
            <person name="Kronmiller B."/>
            <person name="Shen D."/>
            <person name="Strem M.D."/>
            <person name="Amoako-Attah I."/>
            <person name="Akrofi A.Y."/>
            <person name="Begoude B.A."/>
            <person name="Ten Hoopen G.M."/>
            <person name="Coulibaly K."/>
            <person name="Kebe B.I."/>
            <person name="Melnick R.L."/>
            <person name="Guiltinan M.J."/>
            <person name="Tyler B.M."/>
            <person name="Meinhardt L.W."/>
            <person name="Bailey B.A."/>
        </authorList>
    </citation>
    <scope>NUCLEOTIDE SEQUENCE [LARGE SCALE GENOMIC DNA]</scope>
    <source>
        <strain evidence="4">sbr112.9</strain>
    </source>
</reference>
<evidence type="ECO:0000313" key="4">
    <source>
        <dbReference type="Proteomes" id="UP000237271"/>
    </source>
</evidence>
<accession>A0A2P4YTW7</accession>
<dbReference type="InterPro" id="IPR029526">
    <property type="entry name" value="PGBD"/>
</dbReference>
<sequence>MGERVDNQYVRQGAPRKKSPTYQPQTKKLRIFPGLLVARTVAPDNEKPYNHWKTVDEGAIPRGRFGSFITRDRFKHIARNLRLSDNADSGVVTDRGWKLGSIIEALKATFRASYYPLLSWRSKRPSNRHCHRSTECVCLLRPSRTNMELNSSYWAAPSQRIAFDES</sequence>
<name>A0A2P4YTW7_9STRA</name>
<dbReference type="Pfam" id="PF13843">
    <property type="entry name" value="DDE_Tnp_1_7"/>
    <property type="match status" value="1"/>
</dbReference>
<dbReference type="Proteomes" id="UP000237271">
    <property type="component" value="Unassembled WGS sequence"/>
</dbReference>
<feature type="region of interest" description="Disordered" evidence="1">
    <location>
        <begin position="1"/>
        <end position="23"/>
    </location>
</feature>
<feature type="domain" description="PiggyBac transposable element-derived protein" evidence="2">
    <location>
        <begin position="52"/>
        <end position="116"/>
    </location>
</feature>
<proteinExistence type="predicted"/>
<comment type="caution">
    <text evidence="3">The sequence shown here is derived from an EMBL/GenBank/DDBJ whole genome shotgun (WGS) entry which is preliminary data.</text>
</comment>
<dbReference type="PANTHER" id="PTHR46599:SF3">
    <property type="entry name" value="PIGGYBAC TRANSPOSABLE ELEMENT-DERIVED PROTEIN 4"/>
    <property type="match status" value="1"/>
</dbReference>
<evidence type="ECO:0000313" key="3">
    <source>
        <dbReference type="EMBL" id="POM81239.1"/>
    </source>
</evidence>
<evidence type="ECO:0000256" key="1">
    <source>
        <dbReference type="SAM" id="MobiDB-lite"/>
    </source>
</evidence>
<keyword evidence="4" id="KW-1185">Reference proteome</keyword>
<dbReference type="PANTHER" id="PTHR46599">
    <property type="entry name" value="PIGGYBAC TRANSPOSABLE ELEMENT-DERIVED PROTEIN 4"/>
    <property type="match status" value="1"/>
</dbReference>
<protein>
    <recommendedName>
        <fullName evidence="2">PiggyBac transposable element-derived protein domain-containing protein</fullName>
    </recommendedName>
</protein>